<dbReference type="AlphaFoldDB" id="A0A662CYZ5"/>
<dbReference type="InterPro" id="IPR052700">
    <property type="entry name" value="Carb_kinase_PfkB-like"/>
</dbReference>
<protein>
    <submittedName>
        <fullName evidence="5">Carbohydrate kinase</fullName>
    </submittedName>
</protein>
<evidence type="ECO:0000313" key="6">
    <source>
        <dbReference type="Proteomes" id="UP000277457"/>
    </source>
</evidence>
<evidence type="ECO:0000256" key="1">
    <source>
        <dbReference type="ARBA" id="ARBA00010688"/>
    </source>
</evidence>
<dbReference type="InterPro" id="IPR029056">
    <property type="entry name" value="Ribokinase-like"/>
</dbReference>
<reference evidence="5 6" key="1">
    <citation type="submission" date="2018-06" db="EMBL/GenBank/DDBJ databases">
        <title>Extensive metabolic versatility and redundancy in microbially diverse, dynamic hydrothermal sediments.</title>
        <authorList>
            <person name="Dombrowski N."/>
            <person name="Teske A."/>
            <person name="Baker B.J."/>
        </authorList>
    </citation>
    <scope>NUCLEOTIDE SEQUENCE [LARGE SCALE GENOMIC DNA]</scope>
    <source>
        <strain evidence="5">B7_G13</strain>
    </source>
</reference>
<name>A0A662CYZ5_UNCAE</name>
<dbReference type="CDD" id="cd01166">
    <property type="entry name" value="KdgK"/>
    <property type="match status" value="1"/>
</dbReference>
<comment type="similarity">
    <text evidence="1">Belongs to the carbohydrate kinase PfkB family.</text>
</comment>
<evidence type="ECO:0000259" key="4">
    <source>
        <dbReference type="Pfam" id="PF00294"/>
    </source>
</evidence>
<keyword evidence="2" id="KW-0808">Transferase</keyword>
<dbReference type="SUPFAM" id="SSF53613">
    <property type="entry name" value="Ribokinase-like"/>
    <property type="match status" value="1"/>
</dbReference>
<dbReference type="InterPro" id="IPR002173">
    <property type="entry name" value="Carboh/pur_kinase_PfkB_CS"/>
</dbReference>
<accession>A0A662CYZ5</accession>
<feature type="domain" description="Carbohydrate kinase PfkB" evidence="4">
    <location>
        <begin position="5"/>
        <end position="178"/>
    </location>
</feature>
<keyword evidence="3 5" id="KW-0418">Kinase</keyword>
<evidence type="ECO:0000256" key="3">
    <source>
        <dbReference type="ARBA" id="ARBA00022777"/>
    </source>
</evidence>
<dbReference type="Proteomes" id="UP000277457">
    <property type="component" value="Unassembled WGS sequence"/>
</dbReference>
<gene>
    <name evidence="5" type="ORF">DRZ78_04700</name>
</gene>
<dbReference type="PANTHER" id="PTHR43320">
    <property type="entry name" value="SUGAR KINASE"/>
    <property type="match status" value="1"/>
</dbReference>
<proteinExistence type="inferred from homology"/>
<sequence length="191" mass="20936">EDIDFNLIKDSQILHIAGSYLMPQFDGEPTAKVLQKAKEYGITTSLDTAWNSTVKNWQEMIEPCLPHLDIILPAIEEARMFTGKSKEVDIADHLLGYGIKIVGLKMGGKGCYIKSRKEEIYLPAYPVKVIDTSGAGDAFVAGFLTGMIKGWPLKRIGQFANATGALCVQHIGCTAGVKTLEETLAFMKKIN</sequence>
<dbReference type="EMBL" id="QMPY01000187">
    <property type="protein sequence ID" value="RLE06462.1"/>
    <property type="molecule type" value="Genomic_DNA"/>
</dbReference>
<dbReference type="InterPro" id="IPR011611">
    <property type="entry name" value="PfkB_dom"/>
</dbReference>
<dbReference type="PROSITE" id="PS00584">
    <property type="entry name" value="PFKB_KINASES_2"/>
    <property type="match status" value="1"/>
</dbReference>
<evidence type="ECO:0000256" key="2">
    <source>
        <dbReference type="ARBA" id="ARBA00022679"/>
    </source>
</evidence>
<dbReference type="GO" id="GO:0016301">
    <property type="term" value="F:kinase activity"/>
    <property type="evidence" value="ECO:0007669"/>
    <property type="project" value="UniProtKB-KW"/>
</dbReference>
<dbReference type="Pfam" id="PF00294">
    <property type="entry name" value="PfkB"/>
    <property type="match status" value="1"/>
</dbReference>
<dbReference type="PANTHER" id="PTHR43320:SF3">
    <property type="entry name" value="CARBOHYDRATE KINASE PFKB DOMAIN-CONTAINING PROTEIN"/>
    <property type="match status" value="1"/>
</dbReference>
<dbReference type="Gene3D" id="3.40.1190.20">
    <property type="match status" value="1"/>
</dbReference>
<feature type="non-terminal residue" evidence="5">
    <location>
        <position position="1"/>
    </location>
</feature>
<organism evidence="5 6">
    <name type="scientific">Aerophobetes bacterium</name>
    <dbReference type="NCBI Taxonomy" id="2030807"/>
    <lineage>
        <taxon>Bacteria</taxon>
        <taxon>Candidatus Aerophobota</taxon>
    </lineage>
</organism>
<evidence type="ECO:0000313" key="5">
    <source>
        <dbReference type="EMBL" id="RLE06462.1"/>
    </source>
</evidence>
<comment type="caution">
    <text evidence="5">The sequence shown here is derived from an EMBL/GenBank/DDBJ whole genome shotgun (WGS) entry which is preliminary data.</text>
</comment>